<name>M4Z449_9BRAD</name>
<protein>
    <recommendedName>
        <fullName evidence="3">TIGR04255 family protein</fullName>
    </recommendedName>
</protein>
<keyword evidence="2" id="KW-1185">Reference proteome</keyword>
<dbReference type="eggNOG" id="ENOG50317UA">
    <property type="taxonomic scope" value="Bacteria"/>
</dbReference>
<dbReference type="KEGG" id="aol:S58_16280"/>
<proteinExistence type="predicted"/>
<evidence type="ECO:0000313" key="2">
    <source>
        <dbReference type="Proteomes" id="UP000011841"/>
    </source>
</evidence>
<sequence>MQTAWYDDSPARVRMMPFKPINEDHAIQSASFAIGLSQPIPWPILETLIKRDPDWRRDLPAIDLPQALDIVINPATGAPQNRILRGVEFSHKRPDGSASWVLSLFGTEIRVTTTLYTRWQPTWDKARDILSTVGRLMSAALDQTKPTTVQSIALSVSDVFIFDETADKPDYSHLFKANEEIPSSAFSKGRLWHSHTGWFIDRPLGATLNQLNVDVRTGVGEDLSIPGVPDEQLRVVVQHNQLFRPSQPIQFVSSNDDALQGMIAGEMPVMHEANKAILQSILTDEMQARIKVKR</sequence>
<reference evidence="1 2" key="1">
    <citation type="journal article" date="2013" name="Appl. Environ. Microbiol.">
        <title>Genome analysis suggests that the soil oligotrophic bacterium Agromonas oligotrophica (Bradyrhizobium oligotrophicum) is a nitrogen-fixing symbiont of Aeschynomene indica.</title>
        <authorList>
            <person name="Okubo T."/>
            <person name="Fukushima S."/>
            <person name="Itakura M."/>
            <person name="Oshima K."/>
            <person name="Longtonglang A."/>
            <person name="Teaumroong N."/>
            <person name="Mitsui H."/>
            <person name="Hattori M."/>
            <person name="Hattori R."/>
            <person name="Hattori T."/>
            <person name="Minamisawa K."/>
        </authorList>
    </citation>
    <scope>NUCLEOTIDE SEQUENCE [LARGE SCALE GENOMIC DNA]</scope>
    <source>
        <strain evidence="1 2">S58</strain>
    </source>
</reference>
<evidence type="ECO:0008006" key="3">
    <source>
        <dbReference type="Google" id="ProtNLM"/>
    </source>
</evidence>
<organism evidence="1 2">
    <name type="scientific">Bradyrhizobium oligotrophicum S58</name>
    <dbReference type="NCBI Taxonomy" id="1245469"/>
    <lineage>
        <taxon>Bacteria</taxon>
        <taxon>Pseudomonadati</taxon>
        <taxon>Pseudomonadota</taxon>
        <taxon>Alphaproteobacteria</taxon>
        <taxon>Hyphomicrobiales</taxon>
        <taxon>Nitrobacteraceae</taxon>
        <taxon>Bradyrhizobium</taxon>
    </lineage>
</organism>
<dbReference type="HOGENOM" id="CLU_945505_0_0_5"/>
<dbReference type="STRING" id="1245469.S58_16280"/>
<evidence type="ECO:0000313" key="1">
    <source>
        <dbReference type="EMBL" id="BAM87636.1"/>
    </source>
</evidence>
<dbReference type="NCBIfam" id="TIGR04255">
    <property type="entry name" value="sporadTIGR04255"/>
    <property type="match status" value="1"/>
</dbReference>
<dbReference type="Proteomes" id="UP000011841">
    <property type="component" value="Chromosome"/>
</dbReference>
<accession>M4Z449</accession>
<dbReference type="InterPro" id="IPR026349">
    <property type="entry name" value="CHP04255"/>
</dbReference>
<dbReference type="AlphaFoldDB" id="M4Z449"/>
<dbReference type="EMBL" id="AP012603">
    <property type="protein sequence ID" value="BAM87636.1"/>
    <property type="molecule type" value="Genomic_DNA"/>
</dbReference>
<gene>
    <name evidence="1" type="ORF">S58_16280</name>
</gene>